<dbReference type="Proteomes" id="UP001152320">
    <property type="component" value="Chromosome 4"/>
</dbReference>
<accession>A0A9Q1HFJ8</accession>
<dbReference type="AlphaFoldDB" id="A0A9Q1HFJ8"/>
<gene>
    <name evidence="2" type="ORF">HOLleu_11408</name>
</gene>
<feature type="region of interest" description="Disordered" evidence="1">
    <location>
        <begin position="66"/>
        <end position="124"/>
    </location>
</feature>
<protein>
    <recommendedName>
        <fullName evidence="4">Transposase domain-containing protein</fullName>
    </recommendedName>
</protein>
<proteinExistence type="predicted"/>
<dbReference type="PANTHER" id="PTHR33053:SF24">
    <property type="entry name" value="TRANSPOSASE DOMAIN-CONTAINING PROTEIN"/>
    <property type="match status" value="1"/>
</dbReference>
<evidence type="ECO:0000313" key="3">
    <source>
        <dbReference type="Proteomes" id="UP001152320"/>
    </source>
</evidence>
<feature type="compositionally biased region" description="Polar residues" evidence="1">
    <location>
        <begin position="74"/>
        <end position="83"/>
    </location>
</feature>
<dbReference type="PANTHER" id="PTHR33053">
    <property type="entry name" value="PROTEIN, PUTATIVE-RELATED"/>
    <property type="match status" value="1"/>
</dbReference>
<comment type="caution">
    <text evidence="2">The sequence shown here is derived from an EMBL/GenBank/DDBJ whole genome shotgun (WGS) entry which is preliminary data.</text>
</comment>
<organism evidence="2 3">
    <name type="scientific">Holothuria leucospilota</name>
    <name type="common">Black long sea cucumber</name>
    <name type="synonym">Mertensiothuria leucospilota</name>
    <dbReference type="NCBI Taxonomy" id="206669"/>
    <lineage>
        <taxon>Eukaryota</taxon>
        <taxon>Metazoa</taxon>
        <taxon>Echinodermata</taxon>
        <taxon>Eleutherozoa</taxon>
        <taxon>Echinozoa</taxon>
        <taxon>Holothuroidea</taxon>
        <taxon>Aspidochirotacea</taxon>
        <taxon>Aspidochirotida</taxon>
        <taxon>Holothuriidae</taxon>
        <taxon>Holothuria</taxon>
    </lineage>
</organism>
<sequence>MAFSEYSDRTKRRRINVEVDELIASLGTNAAAIHEPEFSNSEKEQENIAFCIPEFLEDVSVNQFPNETEENDSEICTRSSEQAGANWDHRNDALQVFDSERGSSSGESDTDLPPPVQFSDSSDANVEPDLVDELSNWSIEHNISHTALSGLLNILKGHHPELPRDPRTLLGTTTSHDIKSISGGSYFHFGVQTGLLSKVHLLKFLDPANEIHMQINIDGLPLFKSANDQFWPILGMISNCELKEPFVIGLFYGKCKPCDLTFLEEFVSDIRNLQNNGLMYKEKNIPFKVTAVLCDTPARALVKRVKGHSGYSGCDKCTQRGVYLDKITFPEMDAPLRTDASFLDMIDEAHHLGPTPLNDLNIGMVSAFPLDYMHLACLGVMRRLIRFWVKGPLKTRLGPRVVQEISRTLVTLKEFIPSEFARKPRELKDFERWKATEFRQFLLYTGPLALLGKLSDPLYQNFLLLSVSMYILLSPKYCLEYCQYARSLLVMFVQHFGQIYGKNMITYNVHGLIHLPFEVHQFGALDNISCFPFESYLGRLKRVVRKPSFPLEQAVRRLLEEADKRQLQPVQDAPVLYRKMHHAGPNIPGIKVVSMWKEIQMKKFKTNISKGNNCVQIGNEIVLVRNFITSTQGSFVLYQKFKERRDFFQYPLDSSQLGIVLVSNLSDDMQYAPVEKISEKLVLLPFKTSFLAVPMLH</sequence>
<keyword evidence="3" id="KW-1185">Reference proteome</keyword>
<dbReference type="EMBL" id="JAIZAY010000004">
    <property type="protein sequence ID" value="KAJ8044055.1"/>
    <property type="molecule type" value="Genomic_DNA"/>
</dbReference>
<name>A0A9Q1HFJ8_HOLLE</name>
<reference evidence="2" key="1">
    <citation type="submission" date="2021-10" db="EMBL/GenBank/DDBJ databases">
        <title>Tropical sea cucumber genome reveals ecological adaptation and Cuvierian tubules defense mechanism.</title>
        <authorList>
            <person name="Chen T."/>
        </authorList>
    </citation>
    <scope>NUCLEOTIDE SEQUENCE</scope>
    <source>
        <strain evidence="2">Nanhai2018</strain>
        <tissue evidence="2">Muscle</tissue>
    </source>
</reference>
<evidence type="ECO:0000313" key="2">
    <source>
        <dbReference type="EMBL" id="KAJ8044055.1"/>
    </source>
</evidence>
<evidence type="ECO:0008006" key="4">
    <source>
        <dbReference type="Google" id="ProtNLM"/>
    </source>
</evidence>
<evidence type="ECO:0000256" key="1">
    <source>
        <dbReference type="SAM" id="MobiDB-lite"/>
    </source>
</evidence>
<dbReference type="OrthoDB" id="10036512at2759"/>